<evidence type="ECO:0000313" key="8">
    <source>
        <dbReference type="EMBL" id="CAB4782939.1"/>
    </source>
</evidence>
<dbReference type="PANTHER" id="PTHR33695">
    <property type="entry name" value="LIPOPROTEIN SIGNAL PEPTIDASE"/>
    <property type="match status" value="1"/>
</dbReference>
<dbReference type="GO" id="GO:0016020">
    <property type="term" value="C:membrane"/>
    <property type="evidence" value="ECO:0007669"/>
    <property type="project" value="InterPro"/>
</dbReference>
<keyword evidence="1" id="KW-1003">Cell membrane</keyword>
<feature type="transmembrane region" description="Helical" evidence="7">
    <location>
        <begin position="56"/>
        <end position="82"/>
    </location>
</feature>
<keyword evidence="6 7" id="KW-0472">Membrane</keyword>
<reference evidence="11" key="1">
    <citation type="submission" date="2020-05" db="EMBL/GenBank/DDBJ databases">
        <authorList>
            <person name="Chiriac C."/>
            <person name="Salcher M."/>
            <person name="Ghai R."/>
            <person name="Kavagutti S V."/>
        </authorList>
    </citation>
    <scope>NUCLEOTIDE SEQUENCE</scope>
</reference>
<evidence type="ECO:0000256" key="7">
    <source>
        <dbReference type="SAM" id="Phobius"/>
    </source>
</evidence>
<evidence type="ECO:0000313" key="10">
    <source>
        <dbReference type="EMBL" id="CAB4843303.1"/>
    </source>
</evidence>
<feature type="transmembrane region" description="Helical" evidence="7">
    <location>
        <begin position="135"/>
        <end position="155"/>
    </location>
</feature>
<evidence type="ECO:0000313" key="11">
    <source>
        <dbReference type="EMBL" id="CAB4924873.1"/>
    </source>
</evidence>
<gene>
    <name evidence="8" type="ORF">UFOPK2907_01284</name>
    <name evidence="9" type="ORF">UFOPK3197_00349</name>
    <name evidence="10" type="ORF">UFOPK3241_00827</name>
    <name evidence="11" type="ORF">UFOPK3707_00548</name>
    <name evidence="12" type="ORF">UFOPK3937_00612</name>
    <name evidence="13" type="ORF">UFOPK4265_00418</name>
    <name evidence="14" type="ORF">UFOPK4401_00597</name>
</gene>
<evidence type="ECO:0000256" key="2">
    <source>
        <dbReference type="ARBA" id="ARBA00022670"/>
    </source>
</evidence>
<evidence type="ECO:0000313" key="9">
    <source>
        <dbReference type="EMBL" id="CAB4823435.1"/>
    </source>
</evidence>
<evidence type="ECO:0000256" key="4">
    <source>
        <dbReference type="ARBA" id="ARBA00022801"/>
    </source>
</evidence>
<dbReference type="EMBL" id="CAFAZX010000042">
    <property type="protein sequence ID" value="CAB4843303.1"/>
    <property type="molecule type" value="Genomic_DNA"/>
</dbReference>
<evidence type="ECO:0000313" key="13">
    <source>
        <dbReference type="EMBL" id="CAB5048541.1"/>
    </source>
</evidence>
<dbReference type="EMBL" id="CAEZZR010000148">
    <property type="protein sequence ID" value="CAB4782939.1"/>
    <property type="molecule type" value="Genomic_DNA"/>
</dbReference>
<dbReference type="EMBL" id="CAFBQK010000036">
    <property type="protein sequence ID" value="CAB5048541.1"/>
    <property type="molecule type" value="Genomic_DNA"/>
</dbReference>
<keyword evidence="5 7" id="KW-1133">Transmembrane helix</keyword>
<evidence type="ECO:0000256" key="6">
    <source>
        <dbReference type="ARBA" id="ARBA00023136"/>
    </source>
</evidence>
<keyword evidence="3 7" id="KW-0812">Transmembrane</keyword>
<proteinExistence type="inferred from homology"/>
<dbReference type="PRINTS" id="PR00781">
    <property type="entry name" value="LIPOSIGPTASE"/>
</dbReference>
<dbReference type="EMBL" id="CAFBMY010000067">
    <property type="protein sequence ID" value="CAB4924873.1"/>
    <property type="molecule type" value="Genomic_DNA"/>
</dbReference>
<evidence type="ECO:0000256" key="3">
    <source>
        <dbReference type="ARBA" id="ARBA00022692"/>
    </source>
</evidence>
<dbReference type="EMBL" id="CAFBOJ010000053">
    <property type="protein sequence ID" value="CAB4978845.1"/>
    <property type="molecule type" value="Genomic_DNA"/>
</dbReference>
<dbReference type="EMBL" id="CAFBRB010000050">
    <property type="protein sequence ID" value="CAB5074442.1"/>
    <property type="molecule type" value="Genomic_DNA"/>
</dbReference>
<sequence length="180" mass="19359">MRAKKSIWSSVLFAAWLVWMADAASKAWALTTLEGKAPRHILGEFLQFTFTKNSGAAFSFATGGTFFLTSFALVVVVAIAYWSRKITSPAWAIVLGLVLGGSLGNLSDRIFRTGSNRGFFRGEVIDWISLPHWPIFNLADSAIVIAAVLATILSFRNIAPISPAGPIDPHDSESEGSNGA</sequence>
<evidence type="ECO:0000313" key="14">
    <source>
        <dbReference type="EMBL" id="CAB5074442.1"/>
    </source>
</evidence>
<keyword evidence="4" id="KW-0378">Hydrolase</keyword>
<dbReference type="GO" id="GO:0004190">
    <property type="term" value="F:aspartic-type endopeptidase activity"/>
    <property type="evidence" value="ECO:0007669"/>
    <property type="project" value="InterPro"/>
</dbReference>
<dbReference type="HAMAP" id="MF_00161">
    <property type="entry name" value="LspA"/>
    <property type="match status" value="1"/>
</dbReference>
<dbReference type="PANTHER" id="PTHR33695:SF1">
    <property type="entry name" value="LIPOPROTEIN SIGNAL PEPTIDASE"/>
    <property type="match status" value="1"/>
</dbReference>
<accession>A0A6J7I278</accession>
<evidence type="ECO:0000256" key="1">
    <source>
        <dbReference type="ARBA" id="ARBA00022475"/>
    </source>
</evidence>
<organism evidence="11">
    <name type="scientific">freshwater metagenome</name>
    <dbReference type="NCBI Taxonomy" id="449393"/>
    <lineage>
        <taxon>unclassified sequences</taxon>
        <taxon>metagenomes</taxon>
        <taxon>ecological metagenomes</taxon>
    </lineage>
</organism>
<protein>
    <submittedName>
        <fullName evidence="11">Unannotated protein</fullName>
    </submittedName>
</protein>
<keyword evidence="2" id="KW-0645">Protease</keyword>
<dbReference type="InterPro" id="IPR001872">
    <property type="entry name" value="Peptidase_A8"/>
</dbReference>
<evidence type="ECO:0000313" key="12">
    <source>
        <dbReference type="EMBL" id="CAB4978845.1"/>
    </source>
</evidence>
<evidence type="ECO:0000256" key="5">
    <source>
        <dbReference type="ARBA" id="ARBA00022989"/>
    </source>
</evidence>
<dbReference type="AlphaFoldDB" id="A0A6J7I278"/>
<name>A0A6J7I278_9ZZZZ</name>
<feature type="transmembrane region" description="Helical" evidence="7">
    <location>
        <begin position="89"/>
        <end position="107"/>
    </location>
</feature>
<dbReference type="GO" id="GO:0006508">
    <property type="term" value="P:proteolysis"/>
    <property type="evidence" value="ECO:0007669"/>
    <property type="project" value="UniProtKB-KW"/>
</dbReference>
<dbReference type="EMBL" id="CAFABI010000025">
    <property type="protein sequence ID" value="CAB4823435.1"/>
    <property type="molecule type" value="Genomic_DNA"/>
</dbReference>
<dbReference type="Pfam" id="PF01252">
    <property type="entry name" value="Peptidase_A8"/>
    <property type="match status" value="1"/>
</dbReference>